<protein>
    <submittedName>
        <fullName evidence="1">Uncharacterized protein</fullName>
    </submittedName>
</protein>
<accession>A0ACB0Z6T7</accession>
<evidence type="ECO:0000313" key="1">
    <source>
        <dbReference type="EMBL" id="CAK5074706.1"/>
    </source>
</evidence>
<comment type="caution">
    <text evidence="1">The sequence shown here is derived from an EMBL/GenBank/DDBJ whole genome shotgun (WGS) entry which is preliminary data.</text>
</comment>
<proteinExistence type="predicted"/>
<name>A0ACB0Z6T7_MELEN</name>
<reference evidence="1" key="1">
    <citation type="submission" date="2023-11" db="EMBL/GenBank/DDBJ databases">
        <authorList>
            <person name="Poullet M."/>
        </authorList>
    </citation>
    <scope>NUCLEOTIDE SEQUENCE</scope>
    <source>
        <strain evidence="1">E1834</strain>
    </source>
</reference>
<organism evidence="1 2">
    <name type="scientific">Meloidogyne enterolobii</name>
    <name type="common">Root-knot nematode worm</name>
    <name type="synonym">Meloidogyne mayaguensis</name>
    <dbReference type="NCBI Taxonomy" id="390850"/>
    <lineage>
        <taxon>Eukaryota</taxon>
        <taxon>Metazoa</taxon>
        <taxon>Ecdysozoa</taxon>
        <taxon>Nematoda</taxon>
        <taxon>Chromadorea</taxon>
        <taxon>Rhabditida</taxon>
        <taxon>Tylenchina</taxon>
        <taxon>Tylenchomorpha</taxon>
        <taxon>Tylenchoidea</taxon>
        <taxon>Meloidogynidae</taxon>
        <taxon>Meloidogyninae</taxon>
        <taxon>Meloidogyne</taxon>
    </lineage>
</organism>
<gene>
    <name evidence="1" type="ORF">MENTE1834_LOCUS21471</name>
</gene>
<evidence type="ECO:0000313" key="2">
    <source>
        <dbReference type="Proteomes" id="UP001497535"/>
    </source>
</evidence>
<keyword evidence="2" id="KW-1185">Reference proteome</keyword>
<sequence length="730" mass="81808">MSINQTQEQAQAFQKFRSLLHIHILFIKFKKVRFVSPLISHRQVSSLPSPPPTPLLSPVLTPPQSPSLNQHTFRHSLKDNSNSIHHRNLITSSRSLTCSPQRGICKEKTLDQLPQQRSLALRLVQTLIKHSYSSDSLQQASKTSTTPPKFYRSKLPSKQPSLPTSFSLNSISSSSNSAIYQLIWRDERQRSFDELKGKLGNHHHHRSSSSSYPSRARCNFRPEGVVFHNSVGGPSLSNSSSPQTSSSSTTTNSSSLRLANTTTTPSATTTTFHGSSTLGGCGVNICCRASAVEETTKRKKEKKRPPPPLFCHFHKPVEHQKFSSSLFQSSQKRIFCWPPPILAGQVILFKQQKRRLPNSYTFPPPVIMNASPSHQQQQQAYNELEDFDEDFVPRSSNTARENYRNSMEGHIEERTQIRRMSLKEFSGLDLLEEQANQKASLSPMLHPWRSGQQLTLGSLIDKFSNRRRSSSSGGAKLEGAGLHHSHSSDDGYNSFDRVLDGINQAIRETIATENTEQTTTKNEGGEKNGVNNHHLEKQYSTGRNTFGQTLQRFFKFKNFFRIFKRLTNIRNHLNSTLQSVPNASPRKAATSEPDCEKLVLLNECKELVIACKDMVRNANSSSSSPPTSQTTLQTSSSTDCHQLVQTVVDSAERAIDSVEMLIRKSNSIFQAQQLTSNADQLLKALSETVREVEKCQKPAVKSNEQVKQLVRSSTVLTANLISFTELIRNI</sequence>
<dbReference type="EMBL" id="CAVMJV010000027">
    <property type="protein sequence ID" value="CAK5074706.1"/>
    <property type="molecule type" value="Genomic_DNA"/>
</dbReference>
<dbReference type="Proteomes" id="UP001497535">
    <property type="component" value="Unassembled WGS sequence"/>
</dbReference>